<dbReference type="Gene3D" id="1.10.3330.10">
    <property type="entry name" value="Oxo-4-hydroxy-4-carboxy-5-ureidoimidazoline decarboxylase"/>
    <property type="match status" value="1"/>
</dbReference>
<dbReference type="HOGENOM" id="CLU_092522_0_0_1"/>
<dbReference type="OrthoDB" id="5398391at2759"/>
<reference evidence="3 4" key="1">
    <citation type="submission" date="2014-04" db="EMBL/GenBank/DDBJ databases">
        <authorList>
            <consortium name="DOE Joint Genome Institute"/>
            <person name="Kuo A."/>
            <person name="Ruytinx J."/>
            <person name="Rineau F."/>
            <person name="Colpaert J."/>
            <person name="Kohler A."/>
            <person name="Nagy L.G."/>
            <person name="Floudas D."/>
            <person name="Copeland A."/>
            <person name="Barry K.W."/>
            <person name="Cichocki N."/>
            <person name="Veneault-Fourrey C."/>
            <person name="LaButti K."/>
            <person name="Lindquist E.A."/>
            <person name="Lipzen A."/>
            <person name="Lundell T."/>
            <person name="Morin E."/>
            <person name="Murat C."/>
            <person name="Sun H."/>
            <person name="Tunlid A."/>
            <person name="Henrissat B."/>
            <person name="Grigoriev I.V."/>
            <person name="Hibbett D.S."/>
            <person name="Martin F."/>
            <person name="Nordberg H.P."/>
            <person name="Cantor M.N."/>
            <person name="Hua S.X."/>
        </authorList>
    </citation>
    <scope>NUCLEOTIDE SEQUENCE [LARGE SCALE GENOMIC DNA]</scope>
    <source>
        <strain evidence="3 4">UH-Slu-Lm8-n1</strain>
    </source>
</reference>
<dbReference type="PANTHER" id="PTHR37987">
    <property type="entry name" value="CHROMOSOME 9, WHOLE GENOME SHOTGUN SEQUENCE"/>
    <property type="match status" value="1"/>
</dbReference>
<dbReference type="Pfam" id="PF09349">
    <property type="entry name" value="OHCU_decarbox"/>
    <property type="match status" value="1"/>
</dbReference>
<name>A0A0D0BR10_9AGAM</name>
<keyword evidence="4" id="KW-1185">Reference proteome</keyword>
<dbReference type="AlphaFoldDB" id="A0A0D0BR10"/>
<sequence length="201" mass="22535">MYENQDEIASTLTQLFEHSDILITKLVPELFQSIRNTPLETIDPTNALIDRAIDIIHAWNAHEQAEFITAHPRIGEIKQLSALSAKEQSGGLSATTRSETPLEVLKRLEHLNACYEHVYSGLRYITFVNGRTRAAIAREMEDKLLLGHPLESYPDGPPLNEPIAESLICVGKNSEDWSHELKRAVDDVGKIAKSRQRSLGL</sequence>
<proteinExistence type="predicted"/>
<accession>A0A0D0BR10</accession>
<evidence type="ECO:0000313" key="3">
    <source>
        <dbReference type="EMBL" id="KIK48137.1"/>
    </source>
</evidence>
<evidence type="ECO:0000259" key="2">
    <source>
        <dbReference type="Pfam" id="PF09349"/>
    </source>
</evidence>
<organism evidence="3 4">
    <name type="scientific">Suillus luteus UH-Slu-Lm8-n1</name>
    <dbReference type="NCBI Taxonomy" id="930992"/>
    <lineage>
        <taxon>Eukaryota</taxon>
        <taxon>Fungi</taxon>
        <taxon>Dikarya</taxon>
        <taxon>Basidiomycota</taxon>
        <taxon>Agaricomycotina</taxon>
        <taxon>Agaricomycetes</taxon>
        <taxon>Agaricomycetidae</taxon>
        <taxon>Boletales</taxon>
        <taxon>Suillineae</taxon>
        <taxon>Suillaceae</taxon>
        <taxon>Suillus</taxon>
    </lineage>
</organism>
<reference evidence="4" key="2">
    <citation type="submission" date="2015-01" db="EMBL/GenBank/DDBJ databases">
        <title>Evolutionary Origins and Diversification of the Mycorrhizal Mutualists.</title>
        <authorList>
            <consortium name="DOE Joint Genome Institute"/>
            <consortium name="Mycorrhizal Genomics Consortium"/>
            <person name="Kohler A."/>
            <person name="Kuo A."/>
            <person name="Nagy L.G."/>
            <person name="Floudas D."/>
            <person name="Copeland A."/>
            <person name="Barry K.W."/>
            <person name="Cichocki N."/>
            <person name="Veneault-Fourrey C."/>
            <person name="LaButti K."/>
            <person name="Lindquist E.A."/>
            <person name="Lipzen A."/>
            <person name="Lundell T."/>
            <person name="Morin E."/>
            <person name="Murat C."/>
            <person name="Riley R."/>
            <person name="Ohm R."/>
            <person name="Sun H."/>
            <person name="Tunlid A."/>
            <person name="Henrissat B."/>
            <person name="Grigoriev I.V."/>
            <person name="Hibbett D.S."/>
            <person name="Martin F."/>
        </authorList>
    </citation>
    <scope>NUCLEOTIDE SEQUENCE [LARGE SCALE GENOMIC DNA]</scope>
    <source>
        <strain evidence="4">UH-Slu-Lm8-n1</strain>
    </source>
</reference>
<feature type="domain" description="Oxo-4-hydroxy-4-carboxy-5-ureidoimidazoline decarboxylase" evidence="2">
    <location>
        <begin position="5"/>
        <end position="144"/>
    </location>
</feature>
<protein>
    <recommendedName>
        <fullName evidence="2">Oxo-4-hydroxy-4-carboxy-5-ureidoimidazoline decarboxylase domain-containing protein</fullName>
    </recommendedName>
</protein>
<evidence type="ECO:0000313" key="4">
    <source>
        <dbReference type="Proteomes" id="UP000054485"/>
    </source>
</evidence>
<dbReference type="InterPro" id="IPR036778">
    <property type="entry name" value="OHCU_decarboxylase_sf"/>
</dbReference>
<dbReference type="InParanoid" id="A0A0D0BR10"/>
<dbReference type="InterPro" id="IPR018020">
    <property type="entry name" value="OHCU_decarboxylase"/>
</dbReference>
<dbReference type="Proteomes" id="UP000054485">
    <property type="component" value="Unassembled WGS sequence"/>
</dbReference>
<dbReference type="SUPFAM" id="SSF158694">
    <property type="entry name" value="UraD-Like"/>
    <property type="match status" value="1"/>
</dbReference>
<dbReference type="EMBL" id="KN835140">
    <property type="protein sequence ID" value="KIK48137.1"/>
    <property type="molecule type" value="Genomic_DNA"/>
</dbReference>
<dbReference type="GO" id="GO:0006144">
    <property type="term" value="P:purine nucleobase metabolic process"/>
    <property type="evidence" value="ECO:0007669"/>
    <property type="project" value="UniProtKB-KW"/>
</dbReference>
<keyword evidence="1" id="KW-0659">Purine metabolism</keyword>
<dbReference type="PANTHER" id="PTHR37987:SF1">
    <property type="entry name" value="OXO-4-HYDROXY-4-CARBOXY-5-UREIDOIMIDAZOLINE DECARBOXYLASE DOMAIN-CONTAINING PROTEIN"/>
    <property type="match status" value="1"/>
</dbReference>
<evidence type="ECO:0000256" key="1">
    <source>
        <dbReference type="ARBA" id="ARBA00022631"/>
    </source>
</evidence>
<gene>
    <name evidence="3" type="ORF">CY34DRAFT_798516</name>
</gene>